<sequence length="117" mass="12456">MAPEGTQYSCLAGYQPECCNTFVYKPDGGVSFADCTAIGSPSSPAAIVTSHDNQYTLCLNPGNPPFIASTTHSYSCPTAPYTTDACCDPENSNFCVDPLFLNTPAYGGPNTQNAFYW</sequence>
<keyword evidence="2" id="KW-1185">Reference proteome</keyword>
<dbReference type="EMBL" id="KV424124">
    <property type="protein sequence ID" value="KZT51128.1"/>
    <property type="molecule type" value="Genomic_DNA"/>
</dbReference>
<gene>
    <name evidence="1" type="ORF">CALCODRAFT_503907</name>
</gene>
<organism evidence="1 2">
    <name type="scientific">Calocera cornea HHB12733</name>
    <dbReference type="NCBI Taxonomy" id="1353952"/>
    <lineage>
        <taxon>Eukaryota</taxon>
        <taxon>Fungi</taxon>
        <taxon>Dikarya</taxon>
        <taxon>Basidiomycota</taxon>
        <taxon>Agaricomycotina</taxon>
        <taxon>Dacrymycetes</taxon>
        <taxon>Dacrymycetales</taxon>
        <taxon>Dacrymycetaceae</taxon>
        <taxon>Calocera</taxon>
    </lineage>
</organism>
<name>A0A165CP35_9BASI</name>
<dbReference type="InParanoid" id="A0A165CP35"/>
<proteinExistence type="predicted"/>
<protein>
    <submittedName>
        <fullName evidence="1">Uncharacterized protein</fullName>
    </submittedName>
</protein>
<accession>A0A165CP35</accession>
<evidence type="ECO:0000313" key="2">
    <source>
        <dbReference type="Proteomes" id="UP000076842"/>
    </source>
</evidence>
<dbReference type="AlphaFoldDB" id="A0A165CP35"/>
<reference evidence="1 2" key="1">
    <citation type="journal article" date="2016" name="Mol. Biol. Evol.">
        <title>Comparative Genomics of Early-Diverging Mushroom-Forming Fungi Provides Insights into the Origins of Lignocellulose Decay Capabilities.</title>
        <authorList>
            <person name="Nagy L.G."/>
            <person name="Riley R."/>
            <person name="Tritt A."/>
            <person name="Adam C."/>
            <person name="Daum C."/>
            <person name="Floudas D."/>
            <person name="Sun H."/>
            <person name="Yadav J.S."/>
            <person name="Pangilinan J."/>
            <person name="Larsson K.H."/>
            <person name="Matsuura K."/>
            <person name="Barry K."/>
            <person name="Labutti K."/>
            <person name="Kuo R."/>
            <person name="Ohm R.A."/>
            <person name="Bhattacharya S.S."/>
            <person name="Shirouzu T."/>
            <person name="Yoshinaga Y."/>
            <person name="Martin F.M."/>
            <person name="Grigoriev I.V."/>
            <person name="Hibbett D.S."/>
        </authorList>
    </citation>
    <scope>NUCLEOTIDE SEQUENCE [LARGE SCALE GENOMIC DNA]</scope>
    <source>
        <strain evidence="1 2">HHB12733</strain>
    </source>
</reference>
<evidence type="ECO:0000313" key="1">
    <source>
        <dbReference type="EMBL" id="KZT51128.1"/>
    </source>
</evidence>
<dbReference type="Proteomes" id="UP000076842">
    <property type="component" value="Unassembled WGS sequence"/>
</dbReference>